<evidence type="ECO:0000256" key="6">
    <source>
        <dbReference type="ARBA" id="ARBA00023015"/>
    </source>
</evidence>
<keyword evidence="9" id="KW-0804">Transcription</keyword>
<dbReference type="Gene3D" id="3.40.50.300">
    <property type="entry name" value="P-loop containing nucleotide triphosphate hydrolases"/>
    <property type="match status" value="1"/>
</dbReference>
<dbReference type="Gene3D" id="3.40.50.2300">
    <property type="match status" value="1"/>
</dbReference>
<dbReference type="PROSITE" id="PS50045">
    <property type="entry name" value="SIGMA54_INTERACT_4"/>
    <property type="match status" value="1"/>
</dbReference>
<dbReference type="Gene3D" id="1.10.8.60">
    <property type="match status" value="1"/>
</dbReference>
<dbReference type="FunFam" id="1.10.8.60:FF:000014">
    <property type="entry name" value="DNA-binding transcriptional regulator NtrC"/>
    <property type="match status" value="1"/>
</dbReference>
<dbReference type="Gene3D" id="1.10.10.60">
    <property type="entry name" value="Homeodomain-like"/>
    <property type="match status" value="1"/>
</dbReference>
<sequence length="445" mass="50374">MSQILIVDDEEIMRQSLTDWLKEDGYEVIAVEDGFKALELVQRENFDVMLVDLKMPKMDGLEVLREVKRLKVDVPVIIITAYATVDTAVAAMKEGAYDYIVKPFHPEELGIIIRKIIEHQNLKKENILLRKELSQRYQFHDIIGKGPGMQKVFELIRTVAPTRSTVLIQGESGTGKELVARAIHSESPRREGPFVALSCATLPETLLEAELFGYEKGAFTGALTAKKGKLEMAAGGTLFLDEVADISLKTQIDLLRFLQEREFRRLGGSETIKIDVRIIAATNRDLKGLVEAGKFREDLFYRLNVITINIPPLRERKEDIPLLVQHFLEKFSAAIGKRVDKISPQAMSILMEYDWPGNVRELENAIEHAVVISQEDIVLPEALPATILGKGEKRAPLQKSLRDVEKEHIEKILREVKGNITQAAEILGINRVTLYRKIKEYDIKI</sequence>
<dbReference type="InterPro" id="IPR003593">
    <property type="entry name" value="AAA+_ATPase"/>
</dbReference>
<dbReference type="PROSITE" id="PS00675">
    <property type="entry name" value="SIGMA54_INTERACT_1"/>
    <property type="match status" value="1"/>
</dbReference>
<dbReference type="SUPFAM" id="SSF46689">
    <property type="entry name" value="Homeodomain-like"/>
    <property type="match status" value="1"/>
</dbReference>
<reference evidence="13" key="1">
    <citation type="journal article" date="2020" name="mSystems">
        <title>Genome- and Community-Level Interaction Insights into Carbon Utilization and Element Cycling Functions of Hydrothermarchaeota in Hydrothermal Sediment.</title>
        <authorList>
            <person name="Zhou Z."/>
            <person name="Liu Y."/>
            <person name="Xu W."/>
            <person name="Pan J."/>
            <person name="Luo Z.H."/>
            <person name="Li M."/>
        </authorList>
    </citation>
    <scope>NUCLEOTIDE SEQUENCE [LARGE SCALE GENOMIC DNA]</scope>
    <source>
        <strain evidence="13">SpSt-906</strain>
    </source>
</reference>
<organism evidence="13">
    <name type="scientific">candidate division WOR-3 bacterium</name>
    <dbReference type="NCBI Taxonomy" id="2052148"/>
    <lineage>
        <taxon>Bacteria</taxon>
        <taxon>Bacteria division WOR-3</taxon>
    </lineage>
</organism>
<comment type="caution">
    <text evidence="13">The sequence shown here is derived from an EMBL/GenBank/DDBJ whole genome shotgun (WGS) entry which is preliminary data.</text>
</comment>
<evidence type="ECO:0000259" key="12">
    <source>
        <dbReference type="PROSITE" id="PS50110"/>
    </source>
</evidence>
<dbReference type="PROSITE" id="PS50110">
    <property type="entry name" value="RESPONSE_REGULATORY"/>
    <property type="match status" value="1"/>
</dbReference>
<dbReference type="Pfam" id="PF25601">
    <property type="entry name" value="AAA_lid_14"/>
    <property type="match status" value="1"/>
</dbReference>
<dbReference type="GO" id="GO:0005524">
    <property type="term" value="F:ATP binding"/>
    <property type="evidence" value="ECO:0007669"/>
    <property type="project" value="UniProtKB-KW"/>
</dbReference>
<comment type="subcellular location">
    <subcellularLocation>
        <location evidence="1">Cytoplasm</location>
    </subcellularLocation>
</comment>
<dbReference type="Pfam" id="PF00158">
    <property type="entry name" value="Sigma54_activat"/>
    <property type="match status" value="1"/>
</dbReference>
<dbReference type="InterPro" id="IPR001789">
    <property type="entry name" value="Sig_transdc_resp-reg_receiver"/>
</dbReference>
<feature type="modified residue" description="4-aspartylphosphate" evidence="10">
    <location>
        <position position="52"/>
    </location>
</feature>
<dbReference type="SMART" id="SM00448">
    <property type="entry name" value="REC"/>
    <property type="match status" value="1"/>
</dbReference>
<gene>
    <name evidence="13" type="ORF">ENX07_03685</name>
</gene>
<dbReference type="SMART" id="SM00382">
    <property type="entry name" value="AAA"/>
    <property type="match status" value="1"/>
</dbReference>
<keyword evidence="6" id="KW-0805">Transcription regulation</keyword>
<dbReference type="PRINTS" id="PR01590">
    <property type="entry name" value="HTHFIS"/>
</dbReference>
<dbReference type="PANTHER" id="PTHR32071">
    <property type="entry name" value="TRANSCRIPTIONAL REGULATORY PROTEIN"/>
    <property type="match status" value="1"/>
</dbReference>
<accession>A0A7C3YUE0</accession>
<dbReference type="InterPro" id="IPR027417">
    <property type="entry name" value="P-loop_NTPase"/>
</dbReference>
<dbReference type="PROSITE" id="PS00676">
    <property type="entry name" value="SIGMA54_INTERACT_2"/>
    <property type="match status" value="1"/>
</dbReference>
<name>A0A7C3YUE0_UNCW3</name>
<feature type="domain" description="Sigma-54 factor interaction" evidence="11">
    <location>
        <begin position="142"/>
        <end position="371"/>
    </location>
</feature>
<evidence type="ECO:0000256" key="2">
    <source>
        <dbReference type="ARBA" id="ARBA00022490"/>
    </source>
</evidence>
<evidence type="ECO:0000259" key="11">
    <source>
        <dbReference type="PROSITE" id="PS50045"/>
    </source>
</evidence>
<dbReference type="FunFam" id="3.40.50.300:FF:000006">
    <property type="entry name" value="DNA-binding transcriptional regulator NtrC"/>
    <property type="match status" value="1"/>
</dbReference>
<dbReference type="InterPro" id="IPR002078">
    <property type="entry name" value="Sigma_54_int"/>
</dbReference>
<dbReference type="SUPFAM" id="SSF52172">
    <property type="entry name" value="CheY-like"/>
    <property type="match status" value="1"/>
</dbReference>
<dbReference type="SUPFAM" id="SSF52540">
    <property type="entry name" value="P-loop containing nucleoside triphosphate hydrolases"/>
    <property type="match status" value="1"/>
</dbReference>
<keyword evidence="3 10" id="KW-0597">Phosphoprotein</keyword>
<dbReference type="InterPro" id="IPR025662">
    <property type="entry name" value="Sigma_54_int_dom_ATP-bd_1"/>
</dbReference>
<dbReference type="InterPro" id="IPR058031">
    <property type="entry name" value="AAA_lid_NorR"/>
</dbReference>
<dbReference type="FunFam" id="3.40.50.2300:FF:000018">
    <property type="entry name" value="DNA-binding transcriptional regulator NtrC"/>
    <property type="match status" value="1"/>
</dbReference>
<dbReference type="AlphaFoldDB" id="A0A7C3YUE0"/>
<dbReference type="EMBL" id="DTMQ01000020">
    <property type="protein sequence ID" value="HGE99155.1"/>
    <property type="molecule type" value="Genomic_DNA"/>
</dbReference>
<evidence type="ECO:0000256" key="5">
    <source>
        <dbReference type="ARBA" id="ARBA00022840"/>
    </source>
</evidence>
<evidence type="ECO:0000256" key="9">
    <source>
        <dbReference type="ARBA" id="ARBA00023163"/>
    </source>
</evidence>
<dbReference type="Pfam" id="PF02954">
    <property type="entry name" value="HTH_8"/>
    <property type="match status" value="1"/>
</dbReference>
<evidence type="ECO:0000256" key="10">
    <source>
        <dbReference type="PROSITE-ProRule" id="PRU00169"/>
    </source>
</evidence>
<dbReference type="InterPro" id="IPR025944">
    <property type="entry name" value="Sigma_54_int_dom_CS"/>
</dbReference>
<evidence type="ECO:0000313" key="13">
    <source>
        <dbReference type="EMBL" id="HGE99155.1"/>
    </source>
</evidence>
<evidence type="ECO:0000256" key="8">
    <source>
        <dbReference type="ARBA" id="ARBA00023159"/>
    </source>
</evidence>
<dbReference type="InterPro" id="IPR011006">
    <property type="entry name" value="CheY-like_superfamily"/>
</dbReference>
<dbReference type="GO" id="GO:0006355">
    <property type="term" value="P:regulation of DNA-templated transcription"/>
    <property type="evidence" value="ECO:0007669"/>
    <property type="project" value="InterPro"/>
</dbReference>
<evidence type="ECO:0000256" key="1">
    <source>
        <dbReference type="ARBA" id="ARBA00004496"/>
    </source>
</evidence>
<dbReference type="GO" id="GO:0005737">
    <property type="term" value="C:cytoplasm"/>
    <property type="evidence" value="ECO:0007669"/>
    <property type="project" value="UniProtKB-SubCell"/>
</dbReference>
<evidence type="ECO:0000256" key="7">
    <source>
        <dbReference type="ARBA" id="ARBA00023125"/>
    </source>
</evidence>
<dbReference type="PROSITE" id="PS00688">
    <property type="entry name" value="SIGMA54_INTERACT_3"/>
    <property type="match status" value="1"/>
</dbReference>
<dbReference type="PANTHER" id="PTHR32071:SF119">
    <property type="entry name" value="SIGMA L-DEPENDENT TRANSCRIPTIONAL REGULATOR YPLP-RELATED"/>
    <property type="match status" value="1"/>
</dbReference>
<keyword evidence="4" id="KW-0547">Nucleotide-binding</keyword>
<keyword evidence="8" id="KW-0010">Activator</keyword>
<dbReference type="InterPro" id="IPR002197">
    <property type="entry name" value="HTH_Fis"/>
</dbReference>
<evidence type="ECO:0000256" key="3">
    <source>
        <dbReference type="ARBA" id="ARBA00022553"/>
    </source>
</evidence>
<keyword evidence="2" id="KW-0963">Cytoplasm</keyword>
<dbReference type="InterPro" id="IPR009057">
    <property type="entry name" value="Homeodomain-like_sf"/>
</dbReference>
<dbReference type="Pfam" id="PF00072">
    <property type="entry name" value="Response_reg"/>
    <property type="match status" value="1"/>
</dbReference>
<keyword evidence="5" id="KW-0067">ATP-binding</keyword>
<dbReference type="GO" id="GO:0000160">
    <property type="term" value="P:phosphorelay signal transduction system"/>
    <property type="evidence" value="ECO:0007669"/>
    <property type="project" value="InterPro"/>
</dbReference>
<protein>
    <submittedName>
        <fullName evidence="13">Sigma-54-dependent Fis family transcriptional regulator</fullName>
    </submittedName>
</protein>
<dbReference type="CDD" id="cd00009">
    <property type="entry name" value="AAA"/>
    <property type="match status" value="1"/>
</dbReference>
<feature type="domain" description="Response regulatory" evidence="12">
    <location>
        <begin position="3"/>
        <end position="117"/>
    </location>
</feature>
<dbReference type="GO" id="GO:0043565">
    <property type="term" value="F:sequence-specific DNA binding"/>
    <property type="evidence" value="ECO:0007669"/>
    <property type="project" value="InterPro"/>
</dbReference>
<keyword evidence="7" id="KW-0238">DNA-binding</keyword>
<evidence type="ECO:0000256" key="4">
    <source>
        <dbReference type="ARBA" id="ARBA00022741"/>
    </source>
</evidence>
<dbReference type="InterPro" id="IPR025943">
    <property type="entry name" value="Sigma_54_int_dom_ATP-bd_2"/>
</dbReference>
<proteinExistence type="predicted"/>